<name>A0A0A9GTE8_ARUDO</name>
<accession>A0A0A9GTE8</accession>
<proteinExistence type="predicted"/>
<evidence type="ECO:0000313" key="1">
    <source>
        <dbReference type="EMBL" id="JAE28300.1"/>
    </source>
</evidence>
<protein>
    <submittedName>
        <fullName evidence="1">Uncharacterized protein</fullName>
    </submittedName>
</protein>
<sequence length="40" mass="4342">MRAVKEEDKSGAWVPTPRTWGACVNDKIWLGLLVVAGAES</sequence>
<dbReference type="AlphaFoldDB" id="A0A0A9GTE8"/>
<organism evidence="1">
    <name type="scientific">Arundo donax</name>
    <name type="common">Giant reed</name>
    <name type="synonym">Donax arundinaceus</name>
    <dbReference type="NCBI Taxonomy" id="35708"/>
    <lineage>
        <taxon>Eukaryota</taxon>
        <taxon>Viridiplantae</taxon>
        <taxon>Streptophyta</taxon>
        <taxon>Embryophyta</taxon>
        <taxon>Tracheophyta</taxon>
        <taxon>Spermatophyta</taxon>
        <taxon>Magnoliopsida</taxon>
        <taxon>Liliopsida</taxon>
        <taxon>Poales</taxon>
        <taxon>Poaceae</taxon>
        <taxon>PACMAD clade</taxon>
        <taxon>Arundinoideae</taxon>
        <taxon>Arundineae</taxon>
        <taxon>Arundo</taxon>
    </lineage>
</organism>
<reference evidence="1" key="1">
    <citation type="submission" date="2014-09" db="EMBL/GenBank/DDBJ databases">
        <authorList>
            <person name="Magalhaes I.L.F."/>
            <person name="Oliveira U."/>
            <person name="Santos F.R."/>
            <person name="Vidigal T.H.D.A."/>
            <person name="Brescovit A.D."/>
            <person name="Santos A.J."/>
        </authorList>
    </citation>
    <scope>NUCLEOTIDE SEQUENCE</scope>
    <source>
        <tissue evidence="1">Shoot tissue taken approximately 20 cm above the soil surface</tissue>
    </source>
</reference>
<dbReference type="EMBL" id="GBRH01169596">
    <property type="protein sequence ID" value="JAE28300.1"/>
    <property type="molecule type" value="Transcribed_RNA"/>
</dbReference>
<reference evidence="1" key="2">
    <citation type="journal article" date="2015" name="Data Brief">
        <title>Shoot transcriptome of the giant reed, Arundo donax.</title>
        <authorList>
            <person name="Barrero R.A."/>
            <person name="Guerrero F.D."/>
            <person name="Moolhuijzen P."/>
            <person name="Goolsby J.A."/>
            <person name="Tidwell J."/>
            <person name="Bellgard S.E."/>
            <person name="Bellgard M.I."/>
        </authorList>
    </citation>
    <scope>NUCLEOTIDE SEQUENCE</scope>
    <source>
        <tissue evidence="1">Shoot tissue taken approximately 20 cm above the soil surface</tissue>
    </source>
</reference>